<name>A0ABW0EHK7_9PSEU</name>
<protein>
    <submittedName>
        <fullName evidence="2">Uncharacterized protein</fullName>
    </submittedName>
</protein>
<gene>
    <name evidence="2" type="ORF">ACFPM7_00250</name>
</gene>
<feature type="coiled-coil region" evidence="1">
    <location>
        <begin position="259"/>
        <end position="338"/>
    </location>
</feature>
<keyword evidence="1" id="KW-0175">Coiled coil</keyword>
<accession>A0ABW0EHK7</accession>
<dbReference type="Proteomes" id="UP001596157">
    <property type="component" value="Unassembled WGS sequence"/>
</dbReference>
<reference evidence="3" key="1">
    <citation type="journal article" date="2019" name="Int. J. Syst. Evol. Microbiol.">
        <title>The Global Catalogue of Microorganisms (GCM) 10K type strain sequencing project: providing services to taxonomists for standard genome sequencing and annotation.</title>
        <authorList>
            <consortium name="The Broad Institute Genomics Platform"/>
            <consortium name="The Broad Institute Genome Sequencing Center for Infectious Disease"/>
            <person name="Wu L."/>
            <person name="Ma J."/>
        </authorList>
    </citation>
    <scope>NUCLEOTIDE SEQUENCE [LARGE SCALE GENOMIC DNA]</scope>
    <source>
        <strain evidence="3">CCUG 59778</strain>
    </source>
</reference>
<evidence type="ECO:0000256" key="1">
    <source>
        <dbReference type="SAM" id="Coils"/>
    </source>
</evidence>
<evidence type="ECO:0000313" key="2">
    <source>
        <dbReference type="EMBL" id="MFC5285471.1"/>
    </source>
</evidence>
<organism evidence="2 3">
    <name type="scientific">Actinokineospora guangxiensis</name>
    <dbReference type="NCBI Taxonomy" id="1490288"/>
    <lineage>
        <taxon>Bacteria</taxon>
        <taxon>Bacillati</taxon>
        <taxon>Actinomycetota</taxon>
        <taxon>Actinomycetes</taxon>
        <taxon>Pseudonocardiales</taxon>
        <taxon>Pseudonocardiaceae</taxon>
        <taxon>Actinokineospora</taxon>
    </lineage>
</organism>
<keyword evidence="3" id="KW-1185">Reference proteome</keyword>
<proteinExistence type="predicted"/>
<sequence>MGTNVDVWAESDQPGLGGQVLARVAVAGIAKAGARPRVLASGPGLDAALPTVVGVAGAPVVTVVTGAHPLESPVPVPGGAVAWSGVSVGPRPSPECLRQARDAVLVAVRDEESAARLRAHGVERDIAVVPHPALAARLLLDPAEVEERVRQLRMLGYLPEKGDYLLTAGVAAEALPAEITEPVLRLDDDLLVEDRLAAIAAASAVIACDDDTCAVAISFGVPAVLYSPAGHRGTEAARTATTPAELVAAVHDRTPPPRAEAAQERLAAHHAAIADLVAEREGEVGRAELLAENAALRTAHARLRERQLVERARLAEPMADLLAERVRLLAEIELLRAEGVAHRERAERAEGLAEARAVELDAWQRTKLVRWSRPLRSAYGRTAGR</sequence>
<comment type="caution">
    <text evidence="2">The sequence shown here is derived from an EMBL/GenBank/DDBJ whole genome shotgun (WGS) entry which is preliminary data.</text>
</comment>
<dbReference type="RefSeq" id="WP_378242438.1">
    <property type="nucleotide sequence ID" value="NZ_JBHSKF010000001.1"/>
</dbReference>
<dbReference type="EMBL" id="JBHSKF010000001">
    <property type="protein sequence ID" value="MFC5285471.1"/>
    <property type="molecule type" value="Genomic_DNA"/>
</dbReference>
<evidence type="ECO:0000313" key="3">
    <source>
        <dbReference type="Proteomes" id="UP001596157"/>
    </source>
</evidence>